<dbReference type="AlphaFoldDB" id="A0AAD4G4X1"/>
<organism evidence="2 3">
    <name type="scientific">Boletus edulis BED1</name>
    <dbReference type="NCBI Taxonomy" id="1328754"/>
    <lineage>
        <taxon>Eukaryota</taxon>
        <taxon>Fungi</taxon>
        <taxon>Dikarya</taxon>
        <taxon>Basidiomycota</taxon>
        <taxon>Agaricomycotina</taxon>
        <taxon>Agaricomycetes</taxon>
        <taxon>Agaricomycetidae</taxon>
        <taxon>Boletales</taxon>
        <taxon>Boletineae</taxon>
        <taxon>Boletaceae</taxon>
        <taxon>Boletoideae</taxon>
        <taxon>Boletus</taxon>
    </lineage>
</organism>
<feature type="region of interest" description="Disordered" evidence="1">
    <location>
        <begin position="81"/>
        <end position="111"/>
    </location>
</feature>
<proteinExistence type="predicted"/>
<dbReference type="Proteomes" id="UP001194468">
    <property type="component" value="Unassembled WGS sequence"/>
</dbReference>
<evidence type="ECO:0000256" key="1">
    <source>
        <dbReference type="SAM" id="MobiDB-lite"/>
    </source>
</evidence>
<feature type="region of interest" description="Disordered" evidence="1">
    <location>
        <begin position="134"/>
        <end position="163"/>
    </location>
</feature>
<keyword evidence="3" id="KW-1185">Reference proteome</keyword>
<gene>
    <name evidence="2" type="ORF">L210DRAFT_3512778</name>
</gene>
<reference evidence="2" key="1">
    <citation type="submission" date="2019-10" db="EMBL/GenBank/DDBJ databases">
        <authorList>
            <consortium name="DOE Joint Genome Institute"/>
            <person name="Kuo A."/>
            <person name="Miyauchi S."/>
            <person name="Kiss E."/>
            <person name="Drula E."/>
            <person name="Kohler A."/>
            <person name="Sanchez-Garcia M."/>
            <person name="Andreopoulos B."/>
            <person name="Barry K.W."/>
            <person name="Bonito G."/>
            <person name="Buee M."/>
            <person name="Carver A."/>
            <person name="Chen C."/>
            <person name="Cichocki N."/>
            <person name="Clum A."/>
            <person name="Culley D."/>
            <person name="Crous P.W."/>
            <person name="Fauchery L."/>
            <person name="Girlanda M."/>
            <person name="Hayes R."/>
            <person name="Keri Z."/>
            <person name="LaButti K."/>
            <person name="Lipzen A."/>
            <person name="Lombard V."/>
            <person name="Magnuson J."/>
            <person name="Maillard F."/>
            <person name="Morin E."/>
            <person name="Murat C."/>
            <person name="Nolan M."/>
            <person name="Ohm R."/>
            <person name="Pangilinan J."/>
            <person name="Pereira M."/>
            <person name="Perotto S."/>
            <person name="Peter M."/>
            <person name="Riley R."/>
            <person name="Sitrit Y."/>
            <person name="Stielow B."/>
            <person name="Szollosi G."/>
            <person name="Zifcakova L."/>
            <person name="Stursova M."/>
            <person name="Spatafora J.W."/>
            <person name="Tedersoo L."/>
            <person name="Vaario L.-M."/>
            <person name="Yamada A."/>
            <person name="Yan M."/>
            <person name="Wang P."/>
            <person name="Xu J."/>
            <person name="Bruns T."/>
            <person name="Baldrian P."/>
            <person name="Vilgalys R."/>
            <person name="Henrissat B."/>
            <person name="Grigoriev I.V."/>
            <person name="Hibbett D."/>
            <person name="Nagy L.G."/>
            <person name="Martin F.M."/>
        </authorList>
    </citation>
    <scope>NUCLEOTIDE SEQUENCE</scope>
    <source>
        <strain evidence="2">BED1</strain>
    </source>
</reference>
<feature type="compositionally biased region" description="Low complexity" evidence="1">
    <location>
        <begin position="1"/>
        <end position="22"/>
    </location>
</feature>
<evidence type="ECO:0000313" key="3">
    <source>
        <dbReference type="Proteomes" id="UP001194468"/>
    </source>
</evidence>
<evidence type="ECO:0000313" key="2">
    <source>
        <dbReference type="EMBL" id="KAF8415210.1"/>
    </source>
</evidence>
<feature type="region of interest" description="Disordered" evidence="1">
    <location>
        <begin position="1"/>
        <end position="38"/>
    </location>
</feature>
<reference evidence="2" key="2">
    <citation type="journal article" date="2020" name="Nat. Commun.">
        <title>Large-scale genome sequencing of mycorrhizal fungi provides insights into the early evolution of symbiotic traits.</title>
        <authorList>
            <person name="Miyauchi S."/>
            <person name="Kiss E."/>
            <person name="Kuo A."/>
            <person name="Drula E."/>
            <person name="Kohler A."/>
            <person name="Sanchez-Garcia M."/>
            <person name="Morin E."/>
            <person name="Andreopoulos B."/>
            <person name="Barry K.W."/>
            <person name="Bonito G."/>
            <person name="Buee M."/>
            <person name="Carver A."/>
            <person name="Chen C."/>
            <person name="Cichocki N."/>
            <person name="Clum A."/>
            <person name="Culley D."/>
            <person name="Crous P.W."/>
            <person name="Fauchery L."/>
            <person name="Girlanda M."/>
            <person name="Hayes R.D."/>
            <person name="Keri Z."/>
            <person name="LaButti K."/>
            <person name="Lipzen A."/>
            <person name="Lombard V."/>
            <person name="Magnuson J."/>
            <person name="Maillard F."/>
            <person name="Murat C."/>
            <person name="Nolan M."/>
            <person name="Ohm R.A."/>
            <person name="Pangilinan J."/>
            <person name="Pereira M.F."/>
            <person name="Perotto S."/>
            <person name="Peter M."/>
            <person name="Pfister S."/>
            <person name="Riley R."/>
            <person name="Sitrit Y."/>
            <person name="Stielow J.B."/>
            <person name="Szollosi G."/>
            <person name="Zifcakova L."/>
            <person name="Stursova M."/>
            <person name="Spatafora J.W."/>
            <person name="Tedersoo L."/>
            <person name="Vaario L.M."/>
            <person name="Yamada A."/>
            <person name="Yan M."/>
            <person name="Wang P."/>
            <person name="Xu J."/>
            <person name="Bruns T."/>
            <person name="Baldrian P."/>
            <person name="Vilgalys R."/>
            <person name="Dunand C."/>
            <person name="Henrissat B."/>
            <person name="Grigoriev I.V."/>
            <person name="Hibbett D."/>
            <person name="Nagy L.G."/>
            <person name="Martin F.M."/>
        </authorList>
    </citation>
    <scope>NUCLEOTIDE SEQUENCE</scope>
    <source>
        <strain evidence="2">BED1</strain>
    </source>
</reference>
<name>A0AAD4G4X1_BOLED</name>
<dbReference type="EMBL" id="WHUW01000361">
    <property type="protein sequence ID" value="KAF8415210.1"/>
    <property type="molecule type" value="Genomic_DNA"/>
</dbReference>
<accession>A0AAD4G4X1</accession>
<feature type="compositionally biased region" description="Basic and acidic residues" evidence="1">
    <location>
        <begin position="90"/>
        <end position="111"/>
    </location>
</feature>
<protein>
    <submittedName>
        <fullName evidence="2">Uncharacterized protein</fullName>
    </submittedName>
</protein>
<sequence length="163" mass="17510">MNPSLSSSSAPLSLSPSSLSFSRCGVAPPSWSATRPPPAAFNPRCASRRIPPPRLSLRVIDVGWWDSRCVVYSVGVHSAPSLADVSAQHRSGDGKKDHSSSDGYDAERDNAPRMIAGITPRETDTVDSEQVYTVLHVGNTSHHPHPAGSKHETAPAKHWTRAQ</sequence>
<comment type="caution">
    <text evidence="2">The sequence shown here is derived from an EMBL/GenBank/DDBJ whole genome shotgun (WGS) entry which is preliminary data.</text>
</comment>